<dbReference type="EMBL" id="PXXW01000013">
    <property type="protein sequence ID" value="RAO01947.1"/>
    <property type="molecule type" value="Genomic_DNA"/>
</dbReference>
<gene>
    <name evidence="1" type="ORF">GAR05_01555</name>
</gene>
<dbReference type="Proteomes" id="UP000249334">
    <property type="component" value="Unassembled WGS sequence"/>
</dbReference>
<name>A0ABX9CNE1_9ACTN</name>
<sequence length="99" mass="11104">MCTLALTKARSSSTRSRMYWSRPNATQPFSADHRQPVLAPGDRHMQSAIRGYREAEAGQSRVASRIWMGDIVYVFAFKTSAGLLETPVRVVGSCWVEVR</sequence>
<keyword evidence="2" id="KW-1185">Reference proteome</keyword>
<evidence type="ECO:0000313" key="2">
    <source>
        <dbReference type="Proteomes" id="UP000249334"/>
    </source>
</evidence>
<proteinExistence type="predicted"/>
<evidence type="ECO:0000313" key="1">
    <source>
        <dbReference type="EMBL" id="RAO01947.1"/>
    </source>
</evidence>
<accession>A0ABX9CNE1</accession>
<protein>
    <submittedName>
        <fullName evidence="1">Uncharacterized protein</fullName>
    </submittedName>
</protein>
<organism evidence="1 2">
    <name type="scientific">Micromonospora saelicesensis</name>
    <dbReference type="NCBI Taxonomy" id="285676"/>
    <lineage>
        <taxon>Bacteria</taxon>
        <taxon>Bacillati</taxon>
        <taxon>Actinomycetota</taxon>
        <taxon>Actinomycetes</taxon>
        <taxon>Micromonosporales</taxon>
        <taxon>Micromonosporaceae</taxon>
        <taxon>Micromonospora</taxon>
    </lineage>
</organism>
<reference evidence="1 2" key="1">
    <citation type="submission" date="2018-03" db="EMBL/GenBank/DDBJ databases">
        <title>Genomic framework for the identification of Micromonospora saelicesensis and Micromonospora noduli.</title>
        <authorList>
            <person name="Riesco R."/>
            <person name="Trujillo M.E."/>
        </authorList>
    </citation>
    <scope>NUCLEOTIDE SEQUENCE [LARGE SCALE GENOMIC DNA]</scope>
    <source>
        <strain evidence="1 2">GAR05</strain>
    </source>
</reference>
<comment type="caution">
    <text evidence="1">The sequence shown here is derived from an EMBL/GenBank/DDBJ whole genome shotgun (WGS) entry which is preliminary data.</text>
</comment>